<evidence type="ECO:0000256" key="1">
    <source>
        <dbReference type="SAM" id="SignalP"/>
    </source>
</evidence>
<evidence type="ECO:0000313" key="3">
    <source>
        <dbReference type="EMBL" id="MCP9612712.1"/>
    </source>
</evidence>
<dbReference type="Gene3D" id="3.40.250.10">
    <property type="entry name" value="Rhodanese-like domain"/>
    <property type="match status" value="1"/>
</dbReference>
<protein>
    <submittedName>
        <fullName evidence="3">Rhodanese-like domain-containing protein</fullName>
    </submittedName>
</protein>
<organism evidence="3 4">
    <name type="scientific">Coprobacter tertius</name>
    <dbReference type="NCBI Taxonomy" id="2944915"/>
    <lineage>
        <taxon>Bacteria</taxon>
        <taxon>Pseudomonadati</taxon>
        <taxon>Bacteroidota</taxon>
        <taxon>Bacteroidia</taxon>
        <taxon>Bacteroidales</taxon>
        <taxon>Barnesiellaceae</taxon>
        <taxon>Coprobacter</taxon>
    </lineage>
</organism>
<dbReference type="CDD" id="cd00158">
    <property type="entry name" value="RHOD"/>
    <property type="match status" value="1"/>
</dbReference>
<proteinExistence type="predicted"/>
<dbReference type="PROSITE" id="PS50206">
    <property type="entry name" value="RHODANESE_3"/>
    <property type="match status" value="1"/>
</dbReference>
<dbReference type="InterPro" id="IPR050229">
    <property type="entry name" value="GlpE_sulfurtransferase"/>
</dbReference>
<dbReference type="PANTHER" id="PTHR43031:SF18">
    <property type="entry name" value="RHODANESE-RELATED SULFURTRANSFERASES"/>
    <property type="match status" value="1"/>
</dbReference>
<sequence length="125" mass="14371">MLKNKIFYLISILNILFGCTAGPNVNTIPVKDFQKLIQEKNVQLIDVRTPEEYSAGHIQGAKNIDIKSPDFEEQIKKLDKKKPVALYCRSGRRSLDAAGRIQKLGFNEIYNLEKGFENWEEKIDK</sequence>
<dbReference type="Pfam" id="PF00581">
    <property type="entry name" value="Rhodanese"/>
    <property type="match status" value="1"/>
</dbReference>
<dbReference type="EMBL" id="JANDHW010000013">
    <property type="protein sequence ID" value="MCP9612712.1"/>
    <property type="molecule type" value="Genomic_DNA"/>
</dbReference>
<name>A0ABT1MJD1_9BACT</name>
<feature type="chain" id="PRO_5046467362" evidence="1">
    <location>
        <begin position="22"/>
        <end position="125"/>
    </location>
</feature>
<dbReference type="InterPro" id="IPR036873">
    <property type="entry name" value="Rhodanese-like_dom_sf"/>
</dbReference>
<feature type="domain" description="Rhodanese" evidence="2">
    <location>
        <begin position="38"/>
        <end position="124"/>
    </location>
</feature>
<dbReference type="RefSeq" id="WP_255028060.1">
    <property type="nucleotide sequence ID" value="NZ_JANDHW010000013.1"/>
</dbReference>
<reference evidence="3 4" key="1">
    <citation type="submission" date="2022-07" db="EMBL/GenBank/DDBJ databases">
        <title>Fecal culturing of patients with breast cancer.</title>
        <authorList>
            <person name="Teng N.M.Y."/>
            <person name="Kiu R."/>
            <person name="Evans R."/>
            <person name="Baker D.J."/>
            <person name="Zenner C."/>
            <person name="Robinson S.D."/>
            <person name="Hall L.J."/>
        </authorList>
    </citation>
    <scope>NUCLEOTIDE SEQUENCE [LARGE SCALE GENOMIC DNA]</scope>
    <source>
        <strain evidence="3 4">LH1063</strain>
    </source>
</reference>
<keyword evidence="4" id="KW-1185">Reference proteome</keyword>
<dbReference type="SUPFAM" id="SSF52821">
    <property type="entry name" value="Rhodanese/Cell cycle control phosphatase"/>
    <property type="match status" value="1"/>
</dbReference>
<dbReference type="PANTHER" id="PTHR43031">
    <property type="entry name" value="FAD-DEPENDENT OXIDOREDUCTASE"/>
    <property type="match status" value="1"/>
</dbReference>
<dbReference type="InterPro" id="IPR001763">
    <property type="entry name" value="Rhodanese-like_dom"/>
</dbReference>
<evidence type="ECO:0000259" key="2">
    <source>
        <dbReference type="PROSITE" id="PS50206"/>
    </source>
</evidence>
<comment type="caution">
    <text evidence="3">The sequence shown here is derived from an EMBL/GenBank/DDBJ whole genome shotgun (WGS) entry which is preliminary data.</text>
</comment>
<feature type="signal peptide" evidence="1">
    <location>
        <begin position="1"/>
        <end position="21"/>
    </location>
</feature>
<gene>
    <name evidence="3" type="ORF">NMU02_11480</name>
</gene>
<keyword evidence="1" id="KW-0732">Signal</keyword>
<evidence type="ECO:0000313" key="4">
    <source>
        <dbReference type="Proteomes" id="UP001205603"/>
    </source>
</evidence>
<dbReference type="PROSITE" id="PS51257">
    <property type="entry name" value="PROKAR_LIPOPROTEIN"/>
    <property type="match status" value="1"/>
</dbReference>
<dbReference type="Proteomes" id="UP001205603">
    <property type="component" value="Unassembled WGS sequence"/>
</dbReference>
<accession>A0ABT1MJD1</accession>
<dbReference type="SMART" id="SM00450">
    <property type="entry name" value="RHOD"/>
    <property type="match status" value="1"/>
</dbReference>